<proteinExistence type="predicted"/>
<sequence length="66" mass="7781">MKIKPLALADHDLWAHLWQNYLTFYETSLPSNTTETTWRNLLDKGKLENEIPTKKSQASNAWLFLF</sequence>
<comment type="caution">
    <text evidence="1">The sequence shown here is derived from an EMBL/GenBank/DDBJ whole genome shotgun (WGS) entry which is preliminary data.</text>
</comment>
<gene>
    <name evidence="1" type="ORF">CUR83_08915</name>
</gene>
<dbReference type="EMBL" id="PGFT01000001">
    <property type="protein sequence ID" value="MDH4905173.1"/>
    <property type="molecule type" value="Genomic_DNA"/>
</dbReference>
<evidence type="ECO:0000313" key="1">
    <source>
        <dbReference type="EMBL" id="MDH4905173.1"/>
    </source>
</evidence>
<organism evidence="1 2">
    <name type="scientific">Psychrobacter pocilloporae</name>
    <dbReference type="NCBI Taxonomy" id="1775882"/>
    <lineage>
        <taxon>Bacteria</taxon>
        <taxon>Pseudomonadati</taxon>
        <taxon>Pseudomonadota</taxon>
        <taxon>Gammaproteobacteria</taxon>
        <taxon>Moraxellales</taxon>
        <taxon>Moraxellaceae</taxon>
        <taxon>Psychrobacter</taxon>
    </lineage>
</organism>
<keyword evidence="2" id="KW-1185">Reference proteome</keyword>
<dbReference type="Gene3D" id="3.40.630.30">
    <property type="match status" value="1"/>
</dbReference>
<dbReference type="GeneID" id="300923765"/>
<evidence type="ECO:0000313" key="2">
    <source>
        <dbReference type="Proteomes" id="UP001243298"/>
    </source>
</evidence>
<name>A0ABT6ITN7_9GAMM</name>
<evidence type="ECO:0008006" key="3">
    <source>
        <dbReference type="Google" id="ProtNLM"/>
    </source>
</evidence>
<accession>A0ABT6ITN7</accession>
<reference evidence="1 2" key="1">
    <citation type="submission" date="2017-11" db="EMBL/GenBank/DDBJ databases">
        <title>Whole genome sequencing of Psychrobacter pocilloporae S6-60T(=JCM 31058T=LMG 29157T).</title>
        <authorList>
            <person name="Das S.K."/>
        </authorList>
    </citation>
    <scope>NUCLEOTIDE SEQUENCE [LARGE SCALE GENOMIC DNA]</scope>
    <source>
        <strain evidence="1 2">S6-60</strain>
    </source>
</reference>
<dbReference type="RefSeq" id="WP_186474262.1">
    <property type="nucleotide sequence ID" value="NZ_PGFT01000001.1"/>
</dbReference>
<protein>
    <recommendedName>
        <fullName evidence="3">GNAT family N-acetyltransferase</fullName>
    </recommendedName>
</protein>
<dbReference type="Proteomes" id="UP001243298">
    <property type="component" value="Unassembled WGS sequence"/>
</dbReference>